<dbReference type="Proteomes" id="UP000758603">
    <property type="component" value="Unassembled WGS sequence"/>
</dbReference>
<dbReference type="AlphaFoldDB" id="A0A9P9A4G5"/>
<comment type="caution">
    <text evidence="5">The sequence shown here is derived from an EMBL/GenBank/DDBJ whole genome shotgun (WGS) entry which is preliminary data.</text>
</comment>
<dbReference type="SUPFAM" id="SSF53383">
    <property type="entry name" value="PLP-dependent transferases"/>
    <property type="match status" value="1"/>
</dbReference>
<evidence type="ECO:0000256" key="1">
    <source>
        <dbReference type="ARBA" id="ARBA00001933"/>
    </source>
</evidence>
<dbReference type="Gene3D" id="3.40.640.10">
    <property type="entry name" value="Type I PLP-dependent aspartate aminotransferase-like (Major domain)"/>
    <property type="match status" value="1"/>
</dbReference>
<dbReference type="NCBIfam" id="NF005685">
    <property type="entry name" value="PRK07483.1"/>
    <property type="match status" value="1"/>
</dbReference>
<organism evidence="5 6">
    <name type="scientific">Truncatella angustata</name>
    <dbReference type="NCBI Taxonomy" id="152316"/>
    <lineage>
        <taxon>Eukaryota</taxon>
        <taxon>Fungi</taxon>
        <taxon>Dikarya</taxon>
        <taxon>Ascomycota</taxon>
        <taxon>Pezizomycotina</taxon>
        <taxon>Sordariomycetes</taxon>
        <taxon>Xylariomycetidae</taxon>
        <taxon>Amphisphaeriales</taxon>
        <taxon>Sporocadaceae</taxon>
        <taxon>Truncatella</taxon>
    </lineage>
</organism>
<dbReference type="GO" id="GO:0005829">
    <property type="term" value="C:cytosol"/>
    <property type="evidence" value="ECO:0007669"/>
    <property type="project" value="TreeGrafter"/>
</dbReference>
<reference evidence="5" key="1">
    <citation type="journal article" date="2021" name="Nat. Commun.">
        <title>Genetic determinants of endophytism in the Arabidopsis root mycobiome.</title>
        <authorList>
            <person name="Mesny F."/>
            <person name="Miyauchi S."/>
            <person name="Thiergart T."/>
            <person name="Pickel B."/>
            <person name="Atanasova L."/>
            <person name="Karlsson M."/>
            <person name="Huettel B."/>
            <person name="Barry K.W."/>
            <person name="Haridas S."/>
            <person name="Chen C."/>
            <person name="Bauer D."/>
            <person name="Andreopoulos W."/>
            <person name="Pangilinan J."/>
            <person name="LaButti K."/>
            <person name="Riley R."/>
            <person name="Lipzen A."/>
            <person name="Clum A."/>
            <person name="Drula E."/>
            <person name="Henrissat B."/>
            <person name="Kohler A."/>
            <person name="Grigoriev I.V."/>
            <person name="Martin F.M."/>
            <person name="Hacquard S."/>
        </authorList>
    </citation>
    <scope>NUCLEOTIDE SEQUENCE</scope>
    <source>
        <strain evidence="5">MPI-SDFR-AT-0073</strain>
    </source>
</reference>
<dbReference type="InterPro" id="IPR015422">
    <property type="entry name" value="PyrdxlP-dep_Trfase_small"/>
</dbReference>
<gene>
    <name evidence="5" type="ORF">BKA67DRAFT_550261</name>
</gene>
<dbReference type="CDD" id="cd00610">
    <property type="entry name" value="OAT_like"/>
    <property type="match status" value="1"/>
</dbReference>
<keyword evidence="6" id="KW-1185">Reference proteome</keyword>
<sequence length="498" mass="54345">MGPGHITMMQTVHILDPILPNSPGMADQGSILCKSSSLISHKVIADCHEESTVVESRLSLSSDRPIAVSGHENYILLDDGRHILDACGGAGVACIGHGNKEVIEAMVAQAMNISYVPWGFFENSAKLALSEWFSSTSGGHFNKVYITCSGSEAIEGAMKLAREYFVWKGEMERVKFISRDESYHGITLGSLSLGGHMSRRAPFEELLLSNVHRIPACNAYRQRLDGEPDTLYVARKAQELEDMFRRLEPGTVIAFIAEPVVGAASGCIPAVPGYFQAMKSVCDRYGALFILDEVMCGMGRTGTNHAWEQEGVLPDIQTIGKGLSGGYQPVSAILVGPKIHQEMQDRNVTFTHGHTYQDHPLGCAAALKVQEIITGDNLLTNVREQGQNLEKLLRQRVGDHPHVGDIRGRGLFWGIEFVENKQTKMPFDPSLQVAQRVHKAAMASPSDMAIYYGQGCAGDQQGDHIMIMPPYNVDSRTIEVIVEKAVAAIHQVFAAVSG</sequence>
<accession>A0A9P9A4G5</accession>
<protein>
    <submittedName>
        <fullName evidence="5">Aminotransferase, class III</fullName>
    </submittedName>
</protein>
<evidence type="ECO:0000256" key="3">
    <source>
        <dbReference type="ARBA" id="ARBA00022898"/>
    </source>
</evidence>
<keyword evidence="5" id="KW-0808">Transferase</keyword>
<comment type="cofactor">
    <cofactor evidence="1">
        <name>pyridoxal 5'-phosphate</name>
        <dbReference type="ChEBI" id="CHEBI:597326"/>
    </cofactor>
</comment>
<evidence type="ECO:0000313" key="6">
    <source>
        <dbReference type="Proteomes" id="UP000758603"/>
    </source>
</evidence>
<proteinExistence type="inferred from homology"/>
<dbReference type="GO" id="GO:0008483">
    <property type="term" value="F:transaminase activity"/>
    <property type="evidence" value="ECO:0007669"/>
    <property type="project" value="UniProtKB-KW"/>
</dbReference>
<dbReference type="PANTHER" id="PTHR43094">
    <property type="entry name" value="AMINOTRANSFERASE"/>
    <property type="match status" value="1"/>
</dbReference>
<dbReference type="GeneID" id="70130537"/>
<evidence type="ECO:0000313" key="5">
    <source>
        <dbReference type="EMBL" id="KAH6661128.1"/>
    </source>
</evidence>
<dbReference type="GO" id="GO:0030170">
    <property type="term" value="F:pyridoxal phosphate binding"/>
    <property type="evidence" value="ECO:0007669"/>
    <property type="project" value="InterPro"/>
</dbReference>
<dbReference type="InterPro" id="IPR005814">
    <property type="entry name" value="Aminotrans_3"/>
</dbReference>
<name>A0A9P9A4G5_9PEZI</name>
<dbReference type="OrthoDB" id="5419315at2759"/>
<evidence type="ECO:0000256" key="4">
    <source>
        <dbReference type="RuleBase" id="RU003560"/>
    </source>
</evidence>
<dbReference type="EMBL" id="JAGPXC010000001">
    <property type="protein sequence ID" value="KAH6661128.1"/>
    <property type="molecule type" value="Genomic_DNA"/>
</dbReference>
<dbReference type="FunFam" id="3.40.640.10:FF:000004">
    <property type="entry name" value="Acetylornithine aminotransferase"/>
    <property type="match status" value="1"/>
</dbReference>
<dbReference type="PANTHER" id="PTHR43094:SF1">
    <property type="entry name" value="AMINOTRANSFERASE CLASS-III"/>
    <property type="match status" value="1"/>
</dbReference>
<keyword evidence="3 4" id="KW-0663">Pyridoxal phosphate</keyword>
<dbReference type="RefSeq" id="XP_045965259.1">
    <property type="nucleotide sequence ID" value="XM_046101645.1"/>
</dbReference>
<keyword evidence="5" id="KW-0032">Aminotransferase</keyword>
<dbReference type="InterPro" id="IPR015421">
    <property type="entry name" value="PyrdxlP-dep_Trfase_major"/>
</dbReference>
<dbReference type="InterPro" id="IPR015424">
    <property type="entry name" value="PyrdxlP-dep_Trfase"/>
</dbReference>
<dbReference type="Gene3D" id="3.90.1150.10">
    <property type="entry name" value="Aspartate Aminotransferase, domain 1"/>
    <property type="match status" value="1"/>
</dbReference>
<comment type="similarity">
    <text evidence="2 4">Belongs to the class-III pyridoxal-phosphate-dependent aminotransferase family.</text>
</comment>
<evidence type="ECO:0000256" key="2">
    <source>
        <dbReference type="ARBA" id="ARBA00008954"/>
    </source>
</evidence>
<dbReference type="Pfam" id="PF00202">
    <property type="entry name" value="Aminotran_3"/>
    <property type="match status" value="1"/>
</dbReference>